<dbReference type="InterPro" id="IPR005252">
    <property type="entry name" value="CoaBC"/>
</dbReference>
<evidence type="ECO:0000259" key="6">
    <source>
        <dbReference type="Pfam" id="PF04127"/>
    </source>
</evidence>
<comment type="function">
    <text evidence="3">Catalyzes two sequential steps in the biosynthesis of coenzyme A. In the first step cysteine is conjugated to 4'-phosphopantothenate to form 4-phosphopantothenoylcysteine. In the second step the latter compound is decarboxylated to form 4'-phosphopantotheine.</text>
</comment>
<feature type="region of interest" description="Phosphopantothenoylcysteine decarboxylase" evidence="3">
    <location>
        <begin position="1"/>
        <end position="194"/>
    </location>
</feature>
<dbReference type="GO" id="GO:0071513">
    <property type="term" value="C:phosphopantothenoylcysteine decarboxylase complex"/>
    <property type="evidence" value="ECO:0007669"/>
    <property type="project" value="TreeGrafter"/>
</dbReference>
<dbReference type="EC" id="6.3.2.5" evidence="3"/>
<dbReference type="GO" id="GO:0004632">
    <property type="term" value="F:phosphopantothenate--cysteine ligase activity"/>
    <property type="evidence" value="ECO:0007669"/>
    <property type="project" value="UniProtKB-UniRule"/>
</dbReference>
<dbReference type="Proteomes" id="UP000245080">
    <property type="component" value="Unassembled WGS sequence"/>
</dbReference>
<feature type="binding site" evidence="3">
    <location>
        <position position="348"/>
    </location>
    <ligand>
        <name>CTP</name>
        <dbReference type="ChEBI" id="CHEBI:37563"/>
    </ligand>
</feature>
<keyword evidence="3" id="KW-0479">Metal-binding</keyword>
<sequence>MQLAHQNVALYVTGSIAAYKAAFLARLLIKAGANVRVVETEAAAELVTPLTFESLTKASVLTTTFTLDHPAQIEHIELADWTDIAIAAPATANFIAQIANGLANDAASLTWLATTGAKFVAPTMNTHMLENPATQRNLAQLEADRVYLLAPEAGFLAEGYEGLGRMPEPETIVTRISEVADEPLTTDNKLAGKRVVVTAGGTREHLDPVRYIGNESSGKMGYAIAQAAVNMGAYVTLVSAPTRLTPPAEAEVIPVESTEEMRDAVVSAFQRSDVLVMAAAPADFRPVAVADQKIKKSADNDRLQVDLVKTPDILKAVAKVKQPGQFTVGFAAETQNLLAFANQKLMDKGVNMLVANDVSQAGIGFNGDQNQVTFLLPDQAPQKTPVLTKTAIAKLIMTKINDVWTV</sequence>
<feature type="binding site" evidence="3">
    <location>
        <begin position="311"/>
        <end position="314"/>
    </location>
    <ligand>
        <name>CTP</name>
        <dbReference type="ChEBI" id="CHEBI:37563"/>
    </ligand>
</feature>
<dbReference type="NCBIfam" id="TIGR00521">
    <property type="entry name" value="coaBC_dfp"/>
    <property type="match status" value="1"/>
</dbReference>
<evidence type="ECO:0000313" key="7">
    <source>
        <dbReference type="EMBL" id="PWG00921.1"/>
    </source>
</evidence>
<comment type="similarity">
    <text evidence="3 4">In the N-terminal section; belongs to the HFCD (homo-oligomeric flavin containing Cys decarboxylase) superfamily.</text>
</comment>
<dbReference type="EMBL" id="QCXQ01000001">
    <property type="protein sequence ID" value="PWG00921.1"/>
    <property type="molecule type" value="Genomic_DNA"/>
</dbReference>
<feature type="binding site" evidence="3">
    <location>
        <position position="344"/>
    </location>
    <ligand>
        <name>CTP</name>
        <dbReference type="ChEBI" id="CHEBI:37563"/>
    </ligand>
</feature>
<comment type="cofactor">
    <cofactor evidence="3">
        <name>FMN</name>
        <dbReference type="ChEBI" id="CHEBI:58210"/>
    </cofactor>
    <text evidence="3">Binds 1 FMN per subunit.</text>
</comment>
<dbReference type="InterPro" id="IPR035929">
    <property type="entry name" value="CoaB-like_sf"/>
</dbReference>
<keyword evidence="8" id="KW-1185">Reference proteome</keyword>
<name>A0A2V1N0V6_9LACO</name>
<dbReference type="OrthoDB" id="9802554at2"/>
<comment type="catalytic activity">
    <reaction evidence="3 4">
        <text>N-[(R)-4-phosphopantothenoyl]-L-cysteine + H(+) = (R)-4'-phosphopantetheine + CO2</text>
        <dbReference type="Rhea" id="RHEA:16793"/>
        <dbReference type="ChEBI" id="CHEBI:15378"/>
        <dbReference type="ChEBI" id="CHEBI:16526"/>
        <dbReference type="ChEBI" id="CHEBI:59458"/>
        <dbReference type="ChEBI" id="CHEBI:61723"/>
        <dbReference type="EC" id="4.1.1.36"/>
    </reaction>
</comment>
<accession>A0A2V1N0V6</accession>
<dbReference type="InterPro" id="IPR007085">
    <property type="entry name" value="DNA/pantothenate-metab_flavo_C"/>
</dbReference>
<organism evidence="7 8">
    <name type="scientific">Levilactobacillus bambusae</name>
    <dbReference type="NCBI Taxonomy" id="2024736"/>
    <lineage>
        <taxon>Bacteria</taxon>
        <taxon>Bacillati</taxon>
        <taxon>Bacillota</taxon>
        <taxon>Bacilli</taxon>
        <taxon>Lactobacillales</taxon>
        <taxon>Lactobacillaceae</taxon>
        <taxon>Levilactobacillus</taxon>
    </lineage>
</organism>
<comment type="caution">
    <text evidence="3">Lacks conserved residue(s) required for the propagation of feature annotation.</text>
</comment>
<dbReference type="Pfam" id="PF02441">
    <property type="entry name" value="Flavoprotein"/>
    <property type="match status" value="1"/>
</dbReference>
<dbReference type="InterPro" id="IPR036551">
    <property type="entry name" value="Flavin_trans-like"/>
</dbReference>
<dbReference type="Gene3D" id="3.40.50.10300">
    <property type="entry name" value="CoaB-like"/>
    <property type="match status" value="1"/>
</dbReference>
<protein>
    <recommendedName>
        <fullName evidence="3">Coenzyme A biosynthesis bifunctional protein CoaBC</fullName>
    </recommendedName>
    <alternativeName>
        <fullName evidence="3">DNA/pantothenate metabolism flavoprotein</fullName>
    </alternativeName>
    <alternativeName>
        <fullName evidence="3">Phosphopantothenoylcysteine synthetase/decarboxylase</fullName>
        <shortName evidence="3">PPCS-PPCDC</shortName>
    </alternativeName>
    <domain>
        <recommendedName>
            <fullName evidence="3">Phosphopantothenoylcysteine decarboxylase</fullName>
            <shortName evidence="3">PPC decarboxylase</shortName>
            <shortName evidence="3">PPC-DC</shortName>
            <ecNumber evidence="3">4.1.1.36</ecNumber>
        </recommendedName>
        <alternativeName>
            <fullName evidence="3">CoaC</fullName>
        </alternativeName>
    </domain>
    <domain>
        <recommendedName>
            <fullName evidence="3">Phosphopantothenate--cysteine ligase</fullName>
            <ecNumber evidence="3">6.3.2.5</ecNumber>
        </recommendedName>
        <alternativeName>
            <fullName evidence="3">CoaB</fullName>
        </alternativeName>
        <alternativeName>
            <fullName evidence="3">Phosphopantothenoylcysteine synthetase</fullName>
            <shortName evidence="3">PPC synthetase</shortName>
            <shortName evidence="3">PPC-S</shortName>
        </alternativeName>
    </domain>
</protein>
<dbReference type="GO" id="GO:0010181">
    <property type="term" value="F:FMN binding"/>
    <property type="evidence" value="ECO:0007669"/>
    <property type="project" value="UniProtKB-UniRule"/>
</dbReference>
<comment type="pathway">
    <text evidence="3 4">Cofactor biosynthesis; coenzyme A biosynthesis; CoA from (R)-pantothenate: step 2/5.</text>
</comment>
<dbReference type="SUPFAM" id="SSF102645">
    <property type="entry name" value="CoaB-like"/>
    <property type="match status" value="1"/>
</dbReference>
<dbReference type="GO" id="GO:0015941">
    <property type="term" value="P:pantothenate catabolic process"/>
    <property type="evidence" value="ECO:0007669"/>
    <property type="project" value="InterPro"/>
</dbReference>
<dbReference type="PANTHER" id="PTHR14359:SF6">
    <property type="entry name" value="PHOSPHOPANTOTHENOYLCYSTEINE DECARBOXYLASE"/>
    <property type="match status" value="1"/>
</dbReference>
<evidence type="ECO:0000256" key="3">
    <source>
        <dbReference type="HAMAP-Rule" id="MF_02225"/>
    </source>
</evidence>
<dbReference type="RefSeq" id="WP_109249634.1">
    <property type="nucleotide sequence ID" value="NZ_QCXQ01000001.1"/>
</dbReference>
<comment type="caution">
    <text evidence="7">The sequence shown here is derived from an EMBL/GenBank/DDBJ whole genome shotgun (WGS) entry which is preliminary data.</text>
</comment>
<keyword evidence="3 4" id="KW-0288">FMN</keyword>
<feature type="domain" description="Flavoprotein" evidence="5">
    <location>
        <begin position="7"/>
        <end position="178"/>
    </location>
</feature>
<evidence type="ECO:0000256" key="1">
    <source>
        <dbReference type="ARBA" id="ARBA00022793"/>
    </source>
</evidence>
<comment type="similarity">
    <text evidence="3 4">In the C-terminal section; belongs to the PPC synthetase family.</text>
</comment>
<dbReference type="InterPro" id="IPR003382">
    <property type="entry name" value="Flavoprotein"/>
</dbReference>
<keyword evidence="3 4" id="KW-0436">Ligase</keyword>
<dbReference type="Pfam" id="PF04127">
    <property type="entry name" value="DFP"/>
    <property type="match status" value="1"/>
</dbReference>
<feature type="binding site" evidence="3">
    <location>
        <position position="293"/>
    </location>
    <ligand>
        <name>CTP</name>
        <dbReference type="ChEBI" id="CHEBI:37563"/>
    </ligand>
</feature>
<evidence type="ECO:0000259" key="5">
    <source>
        <dbReference type="Pfam" id="PF02441"/>
    </source>
</evidence>
<feature type="region of interest" description="Phosphopantothenate--cysteine ligase" evidence="3">
    <location>
        <begin position="195"/>
        <end position="406"/>
    </location>
</feature>
<dbReference type="HAMAP" id="MF_02225">
    <property type="entry name" value="CoaBC"/>
    <property type="match status" value="1"/>
</dbReference>
<comment type="catalytic activity">
    <reaction evidence="3 4">
        <text>(R)-4'-phosphopantothenate + L-cysteine + CTP = N-[(R)-4-phosphopantothenoyl]-L-cysteine + CMP + diphosphate + H(+)</text>
        <dbReference type="Rhea" id="RHEA:19397"/>
        <dbReference type="ChEBI" id="CHEBI:10986"/>
        <dbReference type="ChEBI" id="CHEBI:15378"/>
        <dbReference type="ChEBI" id="CHEBI:33019"/>
        <dbReference type="ChEBI" id="CHEBI:35235"/>
        <dbReference type="ChEBI" id="CHEBI:37563"/>
        <dbReference type="ChEBI" id="CHEBI:59458"/>
        <dbReference type="ChEBI" id="CHEBI:60377"/>
        <dbReference type="EC" id="6.3.2.5"/>
    </reaction>
</comment>
<comment type="function">
    <text evidence="4">Catalyzes two steps in the biosynthesis of coenzyme A. In the first step cysteine is conjugated to 4'-phosphopantothenate to form 4-phosphopantothenoylcysteine, in the latter compound is decarboxylated to form 4'-phosphopantotheine.</text>
</comment>
<keyword evidence="1 3" id="KW-0210">Decarboxylase</keyword>
<evidence type="ECO:0000256" key="2">
    <source>
        <dbReference type="ARBA" id="ARBA00023239"/>
    </source>
</evidence>
<gene>
    <name evidence="3 7" type="primary">coaBC</name>
    <name evidence="7" type="ORF">DCM90_01730</name>
</gene>
<dbReference type="AlphaFoldDB" id="A0A2V1N0V6"/>
<feature type="domain" description="DNA/pantothenate metabolism flavoprotein C-terminal" evidence="6">
    <location>
        <begin position="190"/>
        <end position="401"/>
    </location>
</feature>
<dbReference type="SUPFAM" id="SSF52507">
    <property type="entry name" value="Homo-oligomeric flavin-containing Cys decarboxylases, HFCD"/>
    <property type="match status" value="1"/>
</dbReference>
<proteinExistence type="inferred from homology"/>
<dbReference type="GO" id="GO:0004633">
    <property type="term" value="F:phosphopantothenoylcysteine decarboxylase activity"/>
    <property type="evidence" value="ECO:0007669"/>
    <property type="project" value="UniProtKB-UniRule"/>
</dbReference>
<feature type="binding site" evidence="3">
    <location>
        <position position="283"/>
    </location>
    <ligand>
        <name>CTP</name>
        <dbReference type="ChEBI" id="CHEBI:37563"/>
    </ligand>
</feature>
<dbReference type="GO" id="GO:0015937">
    <property type="term" value="P:coenzyme A biosynthetic process"/>
    <property type="evidence" value="ECO:0007669"/>
    <property type="project" value="UniProtKB-UniRule"/>
</dbReference>
<keyword evidence="3" id="KW-0460">Magnesium</keyword>
<keyword evidence="2 3" id="KW-0456">Lyase</keyword>
<dbReference type="UniPathway" id="UPA00241">
    <property type="reaction ID" value="UER00353"/>
</dbReference>
<evidence type="ECO:0000256" key="4">
    <source>
        <dbReference type="RuleBase" id="RU364078"/>
    </source>
</evidence>
<dbReference type="EC" id="4.1.1.36" evidence="3"/>
<dbReference type="PANTHER" id="PTHR14359">
    <property type="entry name" value="HOMO-OLIGOMERIC FLAVIN CONTAINING CYS DECARBOXYLASE FAMILY"/>
    <property type="match status" value="1"/>
</dbReference>
<feature type="binding site" evidence="3">
    <location>
        <position position="330"/>
    </location>
    <ligand>
        <name>CTP</name>
        <dbReference type="ChEBI" id="CHEBI:37563"/>
    </ligand>
</feature>
<keyword evidence="3 4" id="KW-0285">Flavoprotein</keyword>
<reference evidence="7 8" key="1">
    <citation type="journal article" date="2018" name="Int. J. Syst. Evol. Microbiol.">
        <title>Lactobacillus bambusae sp. nov., isolated from a traditional fermented Ma-bamboo shoots of Taiwan.</title>
        <authorList>
            <person name="Wang L.-T."/>
        </authorList>
    </citation>
    <scope>NUCLEOTIDE SEQUENCE [LARGE SCALE GENOMIC DNA]</scope>
    <source>
        <strain evidence="7 8">BS-W1</strain>
    </source>
</reference>
<comment type="cofactor">
    <cofactor evidence="3">
        <name>Mg(2+)</name>
        <dbReference type="ChEBI" id="CHEBI:18420"/>
    </cofactor>
</comment>
<comment type="pathway">
    <text evidence="3 4">Cofactor biosynthesis; coenzyme A biosynthesis; CoA from (R)-pantothenate: step 3/5.</text>
</comment>
<dbReference type="Gene3D" id="3.40.50.1950">
    <property type="entry name" value="Flavin prenyltransferase-like"/>
    <property type="match status" value="1"/>
</dbReference>
<keyword evidence="3" id="KW-0511">Multifunctional enzyme</keyword>
<dbReference type="GO" id="GO:0046872">
    <property type="term" value="F:metal ion binding"/>
    <property type="evidence" value="ECO:0007669"/>
    <property type="project" value="UniProtKB-KW"/>
</dbReference>
<evidence type="ECO:0000313" key="8">
    <source>
        <dbReference type="Proteomes" id="UP000245080"/>
    </source>
</evidence>